<organism evidence="2 3">
    <name type="scientific">Tritrichomonas musculus</name>
    <dbReference type="NCBI Taxonomy" id="1915356"/>
    <lineage>
        <taxon>Eukaryota</taxon>
        <taxon>Metamonada</taxon>
        <taxon>Parabasalia</taxon>
        <taxon>Tritrichomonadida</taxon>
        <taxon>Tritrichomonadidae</taxon>
        <taxon>Tritrichomonas</taxon>
    </lineage>
</organism>
<keyword evidence="3" id="KW-1185">Reference proteome</keyword>
<keyword evidence="1" id="KW-0472">Membrane</keyword>
<feature type="transmembrane region" description="Helical" evidence="1">
    <location>
        <begin position="174"/>
        <end position="196"/>
    </location>
</feature>
<gene>
    <name evidence="2" type="ORF">M9Y10_030333</name>
</gene>
<keyword evidence="1" id="KW-0812">Transmembrane</keyword>
<dbReference type="Proteomes" id="UP001470230">
    <property type="component" value="Unassembled WGS sequence"/>
</dbReference>
<evidence type="ECO:0000256" key="1">
    <source>
        <dbReference type="SAM" id="Phobius"/>
    </source>
</evidence>
<feature type="transmembrane region" description="Helical" evidence="1">
    <location>
        <begin position="310"/>
        <end position="335"/>
    </location>
</feature>
<proteinExistence type="predicted"/>
<feature type="transmembrane region" description="Helical" evidence="1">
    <location>
        <begin position="122"/>
        <end position="143"/>
    </location>
</feature>
<evidence type="ECO:0000313" key="3">
    <source>
        <dbReference type="Proteomes" id="UP001470230"/>
    </source>
</evidence>
<feature type="transmembrane region" description="Helical" evidence="1">
    <location>
        <begin position="268"/>
        <end position="290"/>
    </location>
</feature>
<protein>
    <submittedName>
        <fullName evidence="2">Uncharacterized protein</fullName>
    </submittedName>
</protein>
<dbReference type="EMBL" id="JAPFFF010000004">
    <property type="protein sequence ID" value="KAK8893071.1"/>
    <property type="molecule type" value="Genomic_DNA"/>
</dbReference>
<keyword evidence="1" id="KW-1133">Transmembrane helix</keyword>
<comment type="caution">
    <text evidence="2">The sequence shown here is derived from an EMBL/GenBank/DDBJ whole genome shotgun (WGS) entry which is preliminary data.</text>
</comment>
<feature type="transmembrane region" description="Helical" evidence="1">
    <location>
        <begin position="12"/>
        <end position="34"/>
    </location>
</feature>
<feature type="transmembrane region" description="Helical" evidence="1">
    <location>
        <begin position="87"/>
        <end position="110"/>
    </location>
</feature>
<evidence type="ECO:0000313" key="2">
    <source>
        <dbReference type="EMBL" id="KAK8893071.1"/>
    </source>
</evidence>
<feature type="transmembrane region" description="Helical" evidence="1">
    <location>
        <begin position="54"/>
        <end position="75"/>
    </location>
</feature>
<accession>A0ABR2KQG9</accession>
<name>A0ABR2KQG9_9EUKA</name>
<feature type="transmembrane region" description="Helical" evidence="1">
    <location>
        <begin position="234"/>
        <end position="256"/>
    </location>
</feature>
<sequence length="357" mass="41780">MIAQDFLRSPQKIIYWVSITGFIVCDLVIFFSTIKCFYSENDDIFDFVLLALSLSQIIIFVLILIIAITCCKGLFFQKLLGSPLYRFLLFFDLFVIHAIELFFGIFFILTDIDSLEFIERKLVFIFSFLLLAFWFIFLIGLIFSFKNHSDREIIENENRIHFGIDFLRNPQKTIFSISLIGLFSCTFIVYLLSSFWLHRCNVHFSNCPDDYSMSYCKNYEEVEFDHFCGGNVSLHFIFIFGLIQLIIVISMVMAALTCWKGQFFSKLLGIPIIRYLLIAVEAILYGFAVLTELFTFSEYEPRKKDEVLRIVSLFFASMQGLFLIIFFIGMICMFVNKSDKEITQNINPILVRNDEDF</sequence>
<reference evidence="2 3" key="1">
    <citation type="submission" date="2024-04" db="EMBL/GenBank/DDBJ databases">
        <title>Tritrichomonas musculus Genome.</title>
        <authorList>
            <person name="Alves-Ferreira E."/>
            <person name="Grigg M."/>
            <person name="Lorenzi H."/>
            <person name="Galac M."/>
        </authorList>
    </citation>
    <scope>NUCLEOTIDE SEQUENCE [LARGE SCALE GENOMIC DNA]</scope>
    <source>
        <strain evidence="2 3">EAF2021</strain>
    </source>
</reference>